<evidence type="ECO:0000259" key="2">
    <source>
        <dbReference type="Pfam" id="PF16220"/>
    </source>
</evidence>
<dbReference type="Pfam" id="PF04773">
    <property type="entry name" value="FecR"/>
    <property type="match status" value="1"/>
</dbReference>
<gene>
    <name evidence="3" type="ORF">EZJ58_4092</name>
</gene>
<dbReference type="InterPro" id="IPR006860">
    <property type="entry name" value="FecR"/>
</dbReference>
<dbReference type="EMBL" id="SJOI01000001">
    <property type="protein sequence ID" value="TCL05870.1"/>
    <property type="molecule type" value="Genomic_DNA"/>
</dbReference>
<dbReference type="OrthoDB" id="8641865at2"/>
<accession>A0A4R1NNI2</accession>
<dbReference type="InterPro" id="IPR032623">
    <property type="entry name" value="FecR_N"/>
</dbReference>
<dbReference type="InterPro" id="IPR012373">
    <property type="entry name" value="Ferrdict_sens_TM"/>
</dbReference>
<organism evidence="3 4">
    <name type="scientific">Sodalis ligni</name>
    <dbReference type="NCBI Taxonomy" id="2697027"/>
    <lineage>
        <taxon>Bacteria</taxon>
        <taxon>Pseudomonadati</taxon>
        <taxon>Pseudomonadota</taxon>
        <taxon>Gammaproteobacteria</taxon>
        <taxon>Enterobacterales</taxon>
        <taxon>Bruguierivoracaceae</taxon>
        <taxon>Sodalis</taxon>
    </lineage>
</organism>
<protein>
    <submittedName>
        <fullName evidence="3">FecR family protein</fullName>
    </submittedName>
</protein>
<reference evidence="3 4" key="1">
    <citation type="submission" date="2019-02" db="EMBL/GenBank/DDBJ databases">
        <title>Investigation of anaerobic lignin degradation for improved lignocellulosic biofuels.</title>
        <authorList>
            <person name="Deangelis K."/>
        </authorList>
    </citation>
    <scope>NUCLEOTIDE SEQUENCE [LARGE SCALE GENOMIC DNA]</scope>
    <source>
        <strain evidence="3 4">159R</strain>
    </source>
</reference>
<dbReference type="AlphaFoldDB" id="A0A4R1NNI2"/>
<feature type="domain" description="FecR N-terminal" evidence="2">
    <location>
        <begin position="16"/>
        <end position="57"/>
    </location>
</feature>
<comment type="caution">
    <text evidence="3">The sequence shown here is derived from an EMBL/GenBank/DDBJ whole genome shotgun (WGS) entry which is preliminary data.</text>
</comment>
<evidence type="ECO:0000313" key="4">
    <source>
        <dbReference type="Proteomes" id="UP000294555"/>
    </source>
</evidence>
<dbReference type="GO" id="GO:0016989">
    <property type="term" value="F:sigma factor antagonist activity"/>
    <property type="evidence" value="ECO:0007669"/>
    <property type="project" value="TreeGrafter"/>
</dbReference>
<evidence type="ECO:0000259" key="1">
    <source>
        <dbReference type="Pfam" id="PF04773"/>
    </source>
</evidence>
<proteinExistence type="predicted"/>
<dbReference type="PANTHER" id="PTHR30273">
    <property type="entry name" value="PERIPLASMIC SIGNAL SENSOR AND SIGMA FACTOR ACTIVATOR FECR-RELATED"/>
    <property type="match status" value="1"/>
</dbReference>
<dbReference type="Gene3D" id="2.60.120.1440">
    <property type="match status" value="1"/>
</dbReference>
<dbReference type="RefSeq" id="WP_132924806.1">
    <property type="nucleotide sequence ID" value="NZ_SJOI01000001.1"/>
</dbReference>
<feature type="domain" description="FecR protein" evidence="1">
    <location>
        <begin position="117"/>
        <end position="209"/>
    </location>
</feature>
<dbReference type="Proteomes" id="UP000294555">
    <property type="component" value="Unassembled WGS sequence"/>
</dbReference>
<dbReference type="PIRSF" id="PIRSF018266">
    <property type="entry name" value="FecR"/>
    <property type="match status" value="1"/>
</dbReference>
<dbReference type="Gene3D" id="3.55.50.30">
    <property type="match status" value="1"/>
</dbReference>
<name>A0A4R1NNI2_9GAMM</name>
<dbReference type="Pfam" id="PF16220">
    <property type="entry name" value="DUF4880"/>
    <property type="match status" value="1"/>
</dbReference>
<evidence type="ECO:0000313" key="3">
    <source>
        <dbReference type="EMBL" id="TCL05870.1"/>
    </source>
</evidence>
<dbReference type="PANTHER" id="PTHR30273:SF2">
    <property type="entry name" value="PROTEIN FECR"/>
    <property type="match status" value="1"/>
</dbReference>
<sequence>MRYFDRKHAIPGAVQREAKTWLVRLTSGEATTEDADAFRRWCDQSPLHAAAFSESKRLWQALGPAIYAEQQQPSRPALKLSPNLGRRAFIGAALAGAAYLAVRPAFDWPTLPGMSSDYHTATGEQKQFVLGPDVTVEMNTQTQINLRRPSADAPGIELVTGEAQVLIRTPAATPFTLYADGGEARASQAHFNVRHVDNNVCVTCLEGRVWVVYHGNQSELAAGQQLTYNSRGLGRVVGANEEQVSAWRKQLLIFDHQPLSRVVDEINRYRSGKIILVNQALGRRIVQARFTLNQLAEVTALIRDAYGARVTTLPGGIVLLS</sequence>
<keyword evidence="4" id="KW-1185">Reference proteome</keyword>